<dbReference type="RefSeq" id="XP_005833688.1">
    <property type="nucleotide sequence ID" value="XM_005833631.1"/>
</dbReference>
<dbReference type="EnsemblProtists" id="EKX48228">
    <property type="protein sequence ID" value="EKX48228"/>
    <property type="gene ID" value="GUITHDRAFT_151829"/>
</dbReference>
<dbReference type="AlphaFoldDB" id="L1I9C3"/>
<dbReference type="Proteomes" id="UP000011087">
    <property type="component" value="Unassembled WGS sequence"/>
</dbReference>
<dbReference type="KEGG" id="gtt:GUITHDRAFT_152302"/>
<dbReference type="EMBL" id="JH992968">
    <property type="protein sequence ID" value="EKX54255.1"/>
    <property type="molecule type" value="Genomic_DNA"/>
</dbReference>
<dbReference type="RefSeq" id="XP_005841235.1">
    <property type="nucleotide sequence ID" value="XM_005841178.1"/>
</dbReference>
<dbReference type="KEGG" id="gtt:GUITHDRAFT_150203"/>
<name>L1I9C3_GUITC</name>
<dbReference type="KEGG" id="gtt:GUITHDRAFT_151829"/>
<protein>
    <recommendedName>
        <fullName evidence="7">Reverse transcriptase Ty1/copia-type domain-containing protein</fullName>
    </recommendedName>
</protein>
<dbReference type="PaxDb" id="55529-EKX32808"/>
<sequence>MDPKFVIEPEDVDPHAHSNMVKTRNQLCSIIAIKISHKSAIEILYLRETLEFMGYKQPTTICYQDNAALEAIHTSEQVADIFTKPLPADQFLYLRDQLLNLPFGNFQNE</sequence>
<gene>
    <name evidence="4" type="ORF">GUITHDRAFT_150203</name>
    <name evidence="3" type="ORF">GUITHDRAFT_151829</name>
    <name evidence="2" type="ORF">GUITHDRAFT_152302</name>
    <name evidence="1" type="ORF">GUITHDRAFT_156229</name>
</gene>
<evidence type="ECO:0000313" key="2">
    <source>
        <dbReference type="EMBL" id="EKX46708.1"/>
    </source>
</evidence>
<proteinExistence type="predicted"/>
<organism evidence="1">
    <name type="scientific">Guillardia theta (strain CCMP2712)</name>
    <name type="common">Cryptophyte</name>
    <dbReference type="NCBI Taxonomy" id="905079"/>
    <lineage>
        <taxon>Eukaryota</taxon>
        <taxon>Cryptophyceae</taxon>
        <taxon>Pyrenomonadales</taxon>
        <taxon>Geminigeraceae</taxon>
        <taxon>Guillardia</taxon>
    </lineage>
</organism>
<reference evidence="6" key="2">
    <citation type="submission" date="2012-11" db="EMBL/GenBank/DDBJ databases">
        <authorList>
            <person name="Kuo A."/>
            <person name="Curtis B.A."/>
            <person name="Tanifuji G."/>
            <person name="Burki F."/>
            <person name="Gruber A."/>
            <person name="Irimia M."/>
            <person name="Maruyama S."/>
            <person name="Arias M.C."/>
            <person name="Ball S.G."/>
            <person name="Gile G.H."/>
            <person name="Hirakawa Y."/>
            <person name="Hopkins J.F."/>
            <person name="Rensing S.A."/>
            <person name="Schmutz J."/>
            <person name="Symeonidi A."/>
            <person name="Elias M."/>
            <person name="Eveleigh R.J."/>
            <person name="Herman E.K."/>
            <person name="Klute M.J."/>
            <person name="Nakayama T."/>
            <person name="Obornik M."/>
            <person name="Reyes-Prieto A."/>
            <person name="Armbrust E.V."/>
            <person name="Aves S.J."/>
            <person name="Beiko R.G."/>
            <person name="Coutinho P."/>
            <person name="Dacks J.B."/>
            <person name="Durnford D.G."/>
            <person name="Fast N.M."/>
            <person name="Green B.R."/>
            <person name="Grisdale C."/>
            <person name="Hempe F."/>
            <person name="Henrissat B."/>
            <person name="Hoppner M.P."/>
            <person name="Ishida K.-I."/>
            <person name="Kim E."/>
            <person name="Koreny L."/>
            <person name="Kroth P.G."/>
            <person name="Liu Y."/>
            <person name="Malik S.-B."/>
            <person name="Maier U.G."/>
            <person name="McRose D."/>
            <person name="Mock T."/>
            <person name="Neilson J.A."/>
            <person name="Onodera N.T."/>
            <person name="Poole A.M."/>
            <person name="Pritham E.J."/>
            <person name="Richards T.A."/>
            <person name="Rocap G."/>
            <person name="Roy S.W."/>
            <person name="Sarai C."/>
            <person name="Schaack S."/>
            <person name="Shirato S."/>
            <person name="Slamovits C.H."/>
            <person name="Spencer D.F."/>
            <person name="Suzuki S."/>
            <person name="Worden A.Z."/>
            <person name="Zauner S."/>
            <person name="Barry K."/>
            <person name="Bell C."/>
            <person name="Bharti A.K."/>
            <person name="Crow J.A."/>
            <person name="Grimwood J."/>
            <person name="Kramer R."/>
            <person name="Lindquist E."/>
            <person name="Lucas S."/>
            <person name="Salamov A."/>
            <person name="McFadden G.I."/>
            <person name="Lane C.E."/>
            <person name="Keeling P.J."/>
            <person name="Gray M.W."/>
            <person name="Grigoriev I.V."/>
            <person name="Archibald J.M."/>
        </authorList>
    </citation>
    <scope>NUCLEOTIDE SEQUENCE</scope>
    <source>
        <strain evidence="6">CCMP2712</strain>
    </source>
</reference>
<dbReference type="EnsemblProtists" id="EKX46708">
    <property type="protein sequence ID" value="EKX46708"/>
    <property type="gene ID" value="GUITHDRAFT_152302"/>
</dbReference>
<evidence type="ECO:0000313" key="1">
    <source>
        <dbReference type="EMBL" id="EKX32808.1"/>
    </source>
</evidence>
<dbReference type="HOGENOM" id="CLU_2188993_0_0_1"/>
<dbReference type="KEGG" id="gtt:GUITHDRAFT_156229"/>
<dbReference type="GeneID" id="17289547"/>
<dbReference type="EnsemblProtists" id="EKX54255">
    <property type="protein sequence ID" value="EKX54255"/>
    <property type="gene ID" value="GUITHDRAFT_150203"/>
</dbReference>
<dbReference type="GeneID" id="17310665"/>
<reference evidence="5" key="3">
    <citation type="submission" date="2016-03" db="UniProtKB">
        <authorList>
            <consortium name="EnsemblProtists"/>
        </authorList>
    </citation>
    <scope>IDENTIFICATION</scope>
</reference>
<evidence type="ECO:0000313" key="6">
    <source>
        <dbReference type="Proteomes" id="UP000011087"/>
    </source>
</evidence>
<keyword evidence="6" id="KW-1185">Reference proteome</keyword>
<evidence type="ECO:0008006" key="7">
    <source>
        <dbReference type="Google" id="ProtNLM"/>
    </source>
</evidence>
<dbReference type="EMBL" id="JH992986">
    <property type="protein sequence ID" value="EKX48228.1"/>
    <property type="molecule type" value="Genomic_DNA"/>
</dbReference>
<dbReference type="RefSeq" id="XP_005819788.1">
    <property type="nucleotide sequence ID" value="XM_005819731.1"/>
</dbReference>
<evidence type="ECO:0000313" key="3">
    <source>
        <dbReference type="EMBL" id="EKX48228.1"/>
    </source>
</evidence>
<dbReference type="OrthoDB" id="1645289at2759"/>
<dbReference type="GeneID" id="17303376"/>
<accession>L1I9C3</accession>
<dbReference type="EMBL" id="JH993170">
    <property type="protein sequence ID" value="EKX32808.1"/>
    <property type="molecule type" value="Genomic_DNA"/>
</dbReference>
<evidence type="ECO:0000313" key="5">
    <source>
        <dbReference type="EnsemblProtists" id="EKX32808"/>
    </source>
</evidence>
<reference evidence="1 6" key="1">
    <citation type="journal article" date="2012" name="Nature">
        <title>Algal genomes reveal evolutionary mosaicism and the fate of nucleomorphs.</title>
        <authorList>
            <consortium name="DOE Joint Genome Institute"/>
            <person name="Curtis B.A."/>
            <person name="Tanifuji G."/>
            <person name="Burki F."/>
            <person name="Gruber A."/>
            <person name="Irimia M."/>
            <person name="Maruyama S."/>
            <person name="Arias M.C."/>
            <person name="Ball S.G."/>
            <person name="Gile G.H."/>
            <person name="Hirakawa Y."/>
            <person name="Hopkins J.F."/>
            <person name="Kuo A."/>
            <person name="Rensing S.A."/>
            <person name="Schmutz J."/>
            <person name="Symeonidi A."/>
            <person name="Elias M."/>
            <person name="Eveleigh R.J."/>
            <person name="Herman E.K."/>
            <person name="Klute M.J."/>
            <person name="Nakayama T."/>
            <person name="Obornik M."/>
            <person name="Reyes-Prieto A."/>
            <person name="Armbrust E.V."/>
            <person name="Aves S.J."/>
            <person name="Beiko R.G."/>
            <person name="Coutinho P."/>
            <person name="Dacks J.B."/>
            <person name="Durnford D.G."/>
            <person name="Fast N.M."/>
            <person name="Green B.R."/>
            <person name="Grisdale C.J."/>
            <person name="Hempel F."/>
            <person name="Henrissat B."/>
            <person name="Hoppner M.P."/>
            <person name="Ishida K."/>
            <person name="Kim E."/>
            <person name="Koreny L."/>
            <person name="Kroth P.G."/>
            <person name="Liu Y."/>
            <person name="Malik S.B."/>
            <person name="Maier U.G."/>
            <person name="McRose D."/>
            <person name="Mock T."/>
            <person name="Neilson J.A."/>
            <person name="Onodera N.T."/>
            <person name="Poole A.M."/>
            <person name="Pritham E.J."/>
            <person name="Richards T.A."/>
            <person name="Rocap G."/>
            <person name="Roy S.W."/>
            <person name="Sarai C."/>
            <person name="Schaack S."/>
            <person name="Shirato S."/>
            <person name="Slamovits C.H."/>
            <person name="Spencer D.F."/>
            <person name="Suzuki S."/>
            <person name="Worden A.Z."/>
            <person name="Zauner S."/>
            <person name="Barry K."/>
            <person name="Bell C."/>
            <person name="Bharti A.K."/>
            <person name="Crow J.A."/>
            <person name="Grimwood J."/>
            <person name="Kramer R."/>
            <person name="Lindquist E."/>
            <person name="Lucas S."/>
            <person name="Salamov A."/>
            <person name="McFadden G.I."/>
            <person name="Lane C.E."/>
            <person name="Keeling P.J."/>
            <person name="Gray M.W."/>
            <person name="Grigoriev I.V."/>
            <person name="Archibald J.M."/>
        </authorList>
    </citation>
    <scope>NUCLEOTIDE SEQUENCE</scope>
    <source>
        <strain evidence="1 6">CCMP2712</strain>
    </source>
</reference>
<dbReference type="EnsemblProtists" id="EKX32808">
    <property type="protein sequence ID" value="EKX32808"/>
    <property type="gene ID" value="GUITHDRAFT_156229"/>
</dbReference>
<dbReference type="GeneID" id="17305055"/>
<dbReference type="RefSeq" id="XP_005835208.1">
    <property type="nucleotide sequence ID" value="XM_005835151.1"/>
</dbReference>
<dbReference type="EMBL" id="JH992993">
    <property type="protein sequence ID" value="EKX46708.1"/>
    <property type="molecule type" value="Genomic_DNA"/>
</dbReference>
<evidence type="ECO:0000313" key="4">
    <source>
        <dbReference type="EMBL" id="EKX54255.1"/>
    </source>
</evidence>